<evidence type="ECO:0000313" key="2">
    <source>
        <dbReference type="EMBL" id="CAB3998286.1"/>
    </source>
</evidence>
<dbReference type="AlphaFoldDB" id="A0A7D9I7A6"/>
<proteinExistence type="predicted"/>
<reference evidence="2" key="1">
    <citation type="submission" date="2020-04" db="EMBL/GenBank/DDBJ databases">
        <authorList>
            <person name="Alioto T."/>
            <person name="Alioto T."/>
            <person name="Gomez Garrido J."/>
        </authorList>
    </citation>
    <scope>NUCLEOTIDE SEQUENCE</scope>
    <source>
        <strain evidence="2">A484AB</strain>
    </source>
</reference>
<dbReference type="Proteomes" id="UP001152795">
    <property type="component" value="Unassembled WGS sequence"/>
</dbReference>
<name>A0A7D9I7A6_PARCT</name>
<dbReference type="PANTHER" id="PTHR35170:SF2">
    <property type="entry name" value="PROTEIN DD3-3"/>
    <property type="match status" value="1"/>
</dbReference>
<gene>
    <name evidence="2" type="ORF">PACLA_8A045861</name>
</gene>
<organism evidence="2 3">
    <name type="scientific">Paramuricea clavata</name>
    <name type="common">Red gorgonian</name>
    <name type="synonym">Violescent sea-whip</name>
    <dbReference type="NCBI Taxonomy" id="317549"/>
    <lineage>
        <taxon>Eukaryota</taxon>
        <taxon>Metazoa</taxon>
        <taxon>Cnidaria</taxon>
        <taxon>Anthozoa</taxon>
        <taxon>Octocorallia</taxon>
        <taxon>Malacalcyonacea</taxon>
        <taxon>Plexauridae</taxon>
        <taxon>Paramuricea</taxon>
    </lineage>
</organism>
<feature type="region of interest" description="Disordered" evidence="1">
    <location>
        <begin position="34"/>
        <end position="58"/>
    </location>
</feature>
<protein>
    <submittedName>
        <fullName evidence="2">Uncharacterized protein</fullName>
    </submittedName>
</protein>
<comment type="caution">
    <text evidence="2">The sequence shown here is derived from an EMBL/GenBank/DDBJ whole genome shotgun (WGS) entry which is preliminary data.</text>
</comment>
<accession>A0A7D9I7A6</accession>
<dbReference type="PANTHER" id="PTHR35170">
    <property type="entry name" value="PROTEIN DD3-3"/>
    <property type="match status" value="1"/>
</dbReference>
<dbReference type="OrthoDB" id="167398at2759"/>
<dbReference type="EMBL" id="CACRXK020003315">
    <property type="protein sequence ID" value="CAB3998286.1"/>
    <property type="molecule type" value="Genomic_DNA"/>
</dbReference>
<evidence type="ECO:0000313" key="3">
    <source>
        <dbReference type="Proteomes" id="UP001152795"/>
    </source>
</evidence>
<dbReference type="InterPro" id="IPR053320">
    <property type="entry name" value="Protein_DD3-3_O-glyco"/>
</dbReference>
<evidence type="ECO:0000256" key="1">
    <source>
        <dbReference type="SAM" id="MobiDB-lite"/>
    </source>
</evidence>
<keyword evidence="3" id="KW-1185">Reference proteome</keyword>
<sequence>MLRTLRTLGTLGALRMLRTLRTLGMLRTLGTLGTLRTKKGSNSNPNGNAGQGTAGTDRHNMVEMADPSVNYPLTSEKPLKMFTNAEIVWRSDEETKTKQDLILSMASSGYYNSMTLCKASPQKTELNDELNNAPASYRGMLLRFAPGEYYYMCTRNNNFSNRNQKGRLVVRNVPGSKLSKK</sequence>